<reference evidence="1 2" key="1">
    <citation type="submission" date="2018-06" db="EMBL/GenBank/DDBJ databases">
        <authorList>
            <consortium name="Pathogen Informatics"/>
            <person name="Doyle S."/>
        </authorList>
    </citation>
    <scope>NUCLEOTIDE SEQUENCE [LARGE SCALE GENOMIC DNA]</scope>
    <source>
        <strain evidence="1 2">NCTC11370</strain>
    </source>
</reference>
<evidence type="ECO:0000313" key="1">
    <source>
        <dbReference type="EMBL" id="STO21218.1"/>
    </source>
</evidence>
<sequence>MKTKTEPVTIKKSPNSKIQQLKSEFYAEFDYKGKILQNINARCYDGRNYDEKKLYELFLEVYDGLQEEDSKRKLFEVIKKQDRTIVDIIPEVVAIIERDTFEDVSFSTTMPHFFKIIDTDEKLDLFLKNPQKYINDNSRILSAFELQVLEVVINHPFFGELPSVNRKYDPSVFVASPVTTQLWHLNLAQYGSTDAGAFEWLIEPTARETVLAKSKQLPKAQVIGLGGAYVSYDQGKIAQTAQMVRKTGVGACHSFAQLAADHLLKKMEEGELPPMHVKMVSHNVGLGSHTYLLLDHNSNDLTDLSTCTIVDPWAVVMGHTKQGYGAFLTGNYPFPDMTTNLVLCYDSQAQDEKQLQAEETAVTSRSFRQQLANVSIGTGTFFSSSQKDTTQKLGSKQKIAVSLLSDLQEYVKSTSNNRVKLELIDLLTREVKNHNLEPAQVMKIATQVAFARSIEQNESNFMWKGVVFNKDEALSSLLPAFSKSIGLWNAYSKKHGQGTLTTVDDKILKDVVDLLNKNEEHTFSVESQKTYKF</sequence>
<dbReference type="AlphaFoldDB" id="A0A377GA27"/>
<dbReference type="Proteomes" id="UP000254554">
    <property type="component" value="Unassembled WGS sequence"/>
</dbReference>
<dbReference type="OrthoDB" id="5652338at2"/>
<name>A0A377GA27_9GAMM</name>
<dbReference type="RefSeq" id="WP_010653499.1">
    <property type="nucleotide sequence ID" value="NZ_UGGT01000001.1"/>
</dbReference>
<evidence type="ECO:0000313" key="2">
    <source>
        <dbReference type="Proteomes" id="UP000254554"/>
    </source>
</evidence>
<dbReference type="GeneID" id="93292132"/>
<dbReference type="STRING" id="1094715.GCA_000236165_01139"/>
<dbReference type="EMBL" id="UGGT01000001">
    <property type="protein sequence ID" value="STO21218.1"/>
    <property type="molecule type" value="Genomic_DNA"/>
</dbReference>
<protein>
    <submittedName>
        <fullName evidence="1">Uncharacterized protein</fullName>
    </submittedName>
</protein>
<keyword evidence="2" id="KW-1185">Reference proteome</keyword>
<organism evidence="1 2">
    <name type="scientific">Fluoribacter dumoffii</name>
    <dbReference type="NCBI Taxonomy" id="463"/>
    <lineage>
        <taxon>Bacteria</taxon>
        <taxon>Pseudomonadati</taxon>
        <taxon>Pseudomonadota</taxon>
        <taxon>Gammaproteobacteria</taxon>
        <taxon>Legionellales</taxon>
        <taxon>Legionellaceae</taxon>
        <taxon>Fluoribacter</taxon>
    </lineage>
</organism>
<accession>A0A377GA27</accession>
<gene>
    <name evidence="1" type="ORF">NCTC11370_01283</name>
</gene>
<proteinExistence type="predicted"/>